<accession>A0ABQ9TVH4</accession>
<sequence>MPPDQLVPPEREAPRGGASDFPPTSSQPGLTAAAVKTSLGQSQEPQVKTCQNPMGKEVTNPARSPGGTSPMAIHAPSRAHLLVALEDMAWERSQEPDQSQEQACEHEPRAASLLGQGQATCITQGSLKNWGKGLEAGVPKLCQPEHGVTHGQQHGAAAST</sequence>
<evidence type="ECO:0000313" key="3">
    <source>
        <dbReference type="Proteomes" id="UP001266305"/>
    </source>
</evidence>
<feature type="region of interest" description="Disordered" evidence="1">
    <location>
        <begin position="1"/>
        <end position="73"/>
    </location>
</feature>
<evidence type="ECO:0000313" key="2">
    <source>
        <dbReference type="EMBL" id="KAK2088162.1"/>
    </source>
</evidence>
<protein>
    <submittedName>
        <fullName evidence="2">Uncharacterized protein</fullName>
    </submittedName>
</protein>
<organism evidence="2 3">
    <name type="scientific">Saguinus oedipus</name>
    <name type="common">Cotton-top tamarin</name>
    <name type="synonym">Oedipomidas oedipus</name>
    <dbReference type="NCBI Taxonomy" id="9490"/>
    <lineage>
        <taxon>Eukaryota</taxon>
        <taxon>Metazoa</taxon>
        <taxon>Chordata</taxon>
        <taxon>Craniata</taxon>
        <taxon>Vertebrata</taxon>
        <taxon>Euteleostomi</taxon>
        <taxon>Mammalia</taxon>
        <taxon>Eutheria</taxon>
        <taxon>Euarchontoglires</taxon>
        <taxon>Primates</taxon>
        <taxon>Haplorrhini</taxon>
        <taxon>Platyrrhini</taxon>
        <taxon>Cebidae</taxon>
        <taxon>Callitrichinae</taxon>
        <taxon>Saguinus</taxon>
    </lineage>
</organism>
<evidence type="ECO:0000256" key="1">
    <source>
        <dbReference type="SAM" id="MobiDB-lite"/>
    </source>
</evidence>
<dbReference type="EMBL" id="JASSZA010000019">
    <property type="protein sequence ID" value="KAK2088162.1"/>
    <property type="molecule type" value="Genomic_DNA"/>
</dbReference>
<gene>
    <name evidence="2" type="ORF">P7K49_034069</name>
</gene>
<name>A0ABQ9TVH4_SAGOE</name>
<proteinExistence type="predicted"/>
<feature type="compositionally biased region" description="Polar residues" evidence="1">
    <location>
        <begin position="38"/>
        <end position="52"/>
    </location>
</feature>
<keyword evidence="3" id="KW-1185">Reference proteome</keyword>
<dbReference type="Proteomes" id="UP001266305">
    <property type="component" value="Unassembled WGS sequence"/>
</dbReference>
<reference evidence="2 3" key="1">
    <citation type="submission" date="2023-05" db="EMBL/GenBank/DDBJ databases">
        <title>B98-5 Cell Line De Novo Hybrid Assembly: An Optical Mapping Approach.</title>
        <authorList>
            <person name="Kananen K."/>
            <person name="Auerbach J.A."/>
            <person name="Kautto E."/>
            <person name="Blachly J.S."/>
        </authorList>
    </citation>
    <scope>NUCLEOTIDE SEQUENCE [LARGE SCALE GENOMIC DNA]</scope>
    <source>
        <strain evidence="2">B95-8</strain>
        <tissue evidence="2">Cell line</tissue>
    </source>
</reference>
<comment type="caution">
    <text evidence="2">The sequence shown here is derived from an EMBL/GenBank/DDBJ whole genome shotgun (WGS) entry which is preliminary data.</text>
</comment>